<dbReference type="OrthoDB" id="446168at2759"/>
<feature type="compositionally biased region" description="Acidic residues" evidence="2">
    <location>
        <begin position="308"/>
        <end position="319"/>
    </location>
</feature>
<dbReference type="Gene3D" id="3.40.50.300">
    <property type="entry name" value="P-loop containing nucleotide triphosphate hydrolases"/>
    <property type="match status" value="1"/>
</dbReference>
<proteinExistence type="predicted"/>
<dbReference type="AlphaFoldDB" id="A0A4U5P196"/>
<dbReference type="SUPFAM" id="SSF52540">
    <property type="entry name" value="P-loop containing nucleoside triphosphate hydrolases"/>
    <property type="match status" value="1"/>
</dbReference>
<name>A0A4U5P196_STECR</name>
<dbReference type="EMBL" id="AZBU02000003">
    <property type="protein sequence ID" value="TKR89491.1"/>
    <property type="molecule type" value="Genomic_DNA"/>
</dbReference>
<evidence type="ECO:0000259" key="3">
    <source>
        <dbReference type="Pfam" id="PF00004"/>
    </source>
</evidence>
<protein>
    <recommendedName>
        <fullName evidence="3">ATPase AAA-type core domain-containing protein</fullName>
    </recommendedName>
</protein>
<dbReference type="InterPro" id="IPR003959">
    <property type="entry name" value="ATPase_AAA_core"/>
</dbReference>
<comment type="caution">
    <text evidence="4">The sequence shown here is derived from an EMBL/GenBank/DDBJ whole genome shotgun (WGS) entry which is preliminary data.</text>
</comment>
<dbReference type="GO" id="GO:0016887">
    <property type="term" value="F:ATP hydrolysis activity"/>
    <property type="evidence" value="ECO:0007669"/>
    <property type="project" value="InterPro"/>
</dbReference>
<reference evidence="4 5" key="1">
    <citation type="journal article" date="2015" name="Genome Biol.">
        <title>Comparative genomics of Steinernema reveals deeply conserved gene regulatory networks.</title>
        <authorList>
            <person name="Dillman A.R."/>
            <person name="Macchietto M."/>
            <person name="Porter C.F."/>
            <person name="Rogers A."/>
            <person name="Williams B."/>
            <person name="Antoshechkin I."/>
            <person name="Lee M.M."/>
            <person name="Goodwin Z."/>
            <person name="Lu X."/>
            <person name="Lewis E.E."/>
            <person name="Goodrich-Blair H."/>
            <person name="Stock S.P."/>
            <person name="Adams B.J."/>
            <person name="Sternberg P.W."/>
            <person name="Mortazavi A."/>
        </authorList>
    </citation>
    <scope>NUCLEOTIDE SEQUENCE [LARGE SCALE GENOMIC DNA]</scope>
    <source>
        <strain evidence="4 5">ALL</strain>
    </source>
</reference>
<feature type="compositionally biased region" description="Basic residues" evidence="2">
    <location>
        <begin position="285"/>
        <end position="297"/>
    </location>
</feature>
<dbReference type="GO" id="GO:0006260">
    <property type="term" value="P:DNA replication"/>
    <property type="evidence" value="ECO:0007669"/>
    <property type="project" value="UniProtKB-KW"/>
</dbReference>
<accession>A0A4U5P196</accession>
<dbReference type="GO" id="GO:0003677">
    <property type="term" value="F:DNA binding"/>
    <property type="evidence" value="ECO:0007669"/>
    <property type="project" value="TreeGrafter"/>
</dbReference>
<dbReference type="InterPro" id="IPR027417">
    <property type="entry name" value="P-loop_NTPase"/>
</dbReference>
<dbReference type="Proteomes" id="UP000298663">
    <property type="component" value="Unassembled WGS sequence"/>
</dbReference>
<dbReference type="PANTHER" id="PTHR23389:SF6">
    <property type="entry name" value="REPLICATION FACTOR C SUBUNIT 1"/>
    <property type="match status" value="1"/>
</dbReference>
<dbReference type="PANTHER" id="PTHR23389">
    <property type="entry name" value="CHROMOSOME TRANSMISSION FIDELITY FACTOR 18"/>
    <property type="match status" value="1"/>
</dbReference>
<evidence type="ECO:0000313" key="4">
    <source>
        <dbReference type="EMBL" id="TKR89491.1"/>
    </source>
</evidence>
<dbReference type="Pfam" id="PF00004">
    <property type="entry name" value="AAA"/>
    <property type="match status" value="1"/>
</dbReference>
<dbReference type="GO" id="GO:0005634">
    <property type="term" value="C:nucleus"/>
    <property type="evidence" value="ECO:0007669"/>
    <property type="project" value="TreeGrafter"/>
</dbReference>
<dbReference type="GO" id="GO:0005524">
    <property type="term" value="F:ATP binding"/>
    <property type="evidence" value="ECO:0007669"/>
    <property type="project" value="InterPro"/>
</dbReference>
<keyword evidence="1" id="KW-0235">DNA replication</keyword>
<evidence type="ECO:0000256" key="1">
    <source>
        <dbReference type="ARBA" id="ARBA00022705"/>
    </source>
</evidence>
<dbReference type="STRING" id="34508.A0A4U5P196"/>
<keyword evidence="5" id="KW-1185">Reference proteome</keyword>
<evidence type="ECO:0000313" key="5">
    <source>
        <dbReference type="Proteomes" id="UP000298663"/>
    </source>
</evidence>
<reference evidence="4 5" key="2">
    <citation type="journal article" date="2019" name="G3 (Bethesda)">
        <title>Hybrid Assembly of the Genome of the Entomopathogenic Nematode Steinernema carpocapsae Identifies the X-Chromosome.</title>
        <authorList>
            <person name="Serra L."/>
            <person name="Macchietto M."/>
            <person name="Macias-Munoz A."/>
            <person name="McGill C.J."/>
            <person name="Rodriguez I.M."/>
            <person name="Rodriguez B."/>
            <person name="Murad R."/>
            <person name="Mortazavi A."/>
        </authorList>
    </citation>
    <scope>NUCLEOTIDE SEQUENCE [LARGE SCALE GENOMIC DNA]</scope>
    <source>
        <strain evidence="4 5">ALL</strain>
    </source>
</reference>
<feature type="compositionally biased region" description="Basic and acidic residues" evidence="2">
    <location>
        <begin position="441"/>
        <end position="457"/>
    </location>
</feature>
<feature type="compositionally biased region" description="Basic and acidic residues" evidence="2">
    <location>
        <begin position="201"/>
        <end position="211"/>
    </location>
</feature>
<dbReference type="CDD" id="cd00009">
    <property type="entry name" value="AAA"/>
    <property type="match status" value="1"/>
</dbReference>
<feature type="region of interest" description="Disordered" evidence="2">
    <location>
        <begin position="196"/>
        <end position="372"/>
    </location>
</feature>
<feature type="domain" description="ATPase AAA-type core" evidence="3">
    <location>
        <begin position="554"/>
        <end position="637"/>
    </location>
</feature>
<dbReference type="FunFam" id="3.40.50.300:FF:000395">
    <property type="entry name" value="Replication factor C subunit 1"/>
    <property type="match status" value="1"/>
</dbReference>
<evidence type="ECO:0000256" key="2">
    <source>
        <dbReference type="SAM" id="MobiDB-lite"/>
    </source>
</evidence>
<feature type="compositionally biased region" description="Basic and acidic residues" evidence="2">
    <location>
        <begin position="346"/>
        <end position="362"/>
    </location>
</feature>
<feature type="region of interest" description="Disordered" evidence="2">
    <location>
        <begin position="409"/>
        <end position="462"/>
    </location>
</feature>
<sequence length="646" mass="71800">MVRWMNNRAVVHAQPDANAGPRTVAVMKKVMFVAGGVAPGASAIKELLDVIRSTVDERDKELDNLVARECVSLKERAECADAIENRRTLLLALFLVSIYDNLNTGQRLSTKTWINELNGTRTNFNGLPTGFAVELSWSDAKAPGLGNYYFVTLTATTESRESSERLPEEEYADYDAFHMVSVRLNDQEAATRTEMLQISSDRSRGSDDVDKNVTPSLKAPKVKKPSKATNENKLDGIDLLNSSGDSDSVIPKRVKEHMQIVEAPSTSGTKRRVCISSDEDEEFQRKKKPEPKRRKQRSPSPAPVEPMDLSDVEEDEEIQEVPAKRGKTKQDSSRPNEAQLRCYGSETRRKSVRSRDGEETISRPRNQPQPRQRGRLLFHVWWSKIHRRTNDAATLNWLAETKETKQFEVVDLDSPAPSPKKAKKSKEEPPKKAKPASPKKAAKEPVKPKARDERKPSSFENVSIFVPSKQGCGASQARGIGTNHRNSLMWVDKYKPLSLKQLVGQSGEKSPMNKLLGWLRDWPKFHMGEAAHQKKAKPAPWMAQSDGSAFKAALLSGPPGIGKTTCAAMACKELGIEMLETNASDARSKKCLEAVLGDLTGSHQINRMFGEQKKPVEKDALTHVLIMDEVDGMSGNEDRAGIAELI</sequence>
<organism evidence="4 5">
    <name type="scientific">Steinernema carpocapsae</name>
    <name type="common">Entomopathogenic nematode</name>
    <dbReference type="NCBI Taxonomy" id="34508"/>
    <lineage>
        <taxon>Eukaryota</taxon>
        <taxon>Metazoa</taxon>
        <taxon>Ecdysozoa</taxon>
        <taxon>Nematoda</taxon>
        <taxon>Chromadorea</taxon>
        <taxon>Rhabditida</taxon>
        <taxon>Tylenchina</taxon>
        <taxon>Panagrolaimomorpha</taxon>
        <taxon>Strongyloidoidea</taxon>
        <taxon>Steinernematidae</taxon>
        <taxon>Steinernema</taxon>
    </lineage>
</organism>
<gene>
    <name evidence="4" type="ORF">L596_013587</name>
</gene>